<dbReference type="InterPro" id="IPR005883">
    <property type="entry name" value="PilM"/>
</dbReference>
<dbReference type="Gene3D" id="3.30.420.40">
    <property type="match status" value="2"/>
</dbReference>
<dbReference type="Pfam" id="PF11104">
    <property type="entry name" value="PilM_2"/>
    <property type="match status" value="1"/>
</dbReference>
<dbReference type="PANTHER" id="PTHR32432:SF3">
    <property type="entry name" value="ETHANOLAMINE UTILIZATION PROTEIN EUTJ"/>
    <property type="match status" value="1"/>
</dbReference>
<proteinExistence type="predicted"/>
<evidence type="ECO:0000313" key="1">
    <source>
        <dbReference type="EMBL" id="MFC4556680.1"/>
    </source>
</evidence>
<dbReference type="Gene3D" id="3.30.1490.300">
    <property type="match status" value="1"/>
</dbReference>
<sequence>MNFLNQGRVNIVITNKVLRYAYSKNPSTEGITSHGEITLPAGTIKDGTIVDKSAFYKIIEDLVQTHKWKRKKLHFAIPDDTVVIRKVQIPSALTQEESSGYIRTQLGNSFYLPFANPAIATEFLEANGESRDALLFAYPKDKLHAFEVSFEDAGLKPTGADLTSLSVYRYYFKNAVQPGENHVLLIHWNEDSLVLTAFQQHKAIFTRYMKVETSKEELTEEYAMQIISEHLIEINRIIDFYQYSITKGESRINQLLLSGDFSFLNEAKEQLIDTVPLPVYTFNHEKFAEKYTDVLGLSIKPD</sequence>
<reference evidence="2" key="1">
    <citation type="journal article" date="2019" name="Int. J. Syst. Evol. Microbiol.">
        <title>The Global Catalogue of Microorganisms (GCM) 10K type strain sequencing project: providing services to taxonomists for standard genome sequencing and annotation.</title>
        <authorList>
            <consortium name="The Broad Institute Genomics Platform"/>
            <consortium name="The Broad Institute Genome Sequencing Center for Infectious Disease"/>
            <person name="Wu L."/>
            <person name="Ma J."/>
        </authorList>
    </citation>
    <scope>NUCLEOTIDE SEQUENCE [LARGE SCALE GENOMIC DNA]</scope>
    <source>
        <strain evidence="2">CGMCC 4.7426</strain>
    </source>
</reference>
<keyword evidence="2" id="KW-1185">Reference proteome</keyword>
<name>A0ABV9DFE4_9BACI</name>
<evidence type="ECO:0000313" key="2">
    <source>
        <dbReference type="Proteomes" id="UP001595989"/>
    </source>
</evidence>
<organism evidence="1 2">
    <name type="scientific">Virgibacillus kekensis</name>
    <dbReference type="NCBI Taxonomy" id="202261"/>
    <lineage>
        <taxon>Bacteria</taxon>
        <taxon>Bacillati</taxon>
        <taxon>Bacillota</taxon>
        <taxon>Bacilli</taxon>
        <taxon>Bacillales</taxon>
        <taxon>Bacillaceae</taxon>
        <taxon>Virgibacillus</taxon>
    </lineage>
</organism>
<dbReference type="InterPro" id="IPR050696">
    <property type="entry name" value="FtsA/MreB"/>
</dbReference>
<dbReference type="Proteomes" id="UP001595989">
    <property type="component" value="Unassembled WGS sequence"/>
</dbReference>
<accession>A0ABV9DFE4</accession>
<dbReference type="EMBL" id="JBHSFU010000001">
    <property type="protein sequence ID" value="MFC4556680.1"/>
    <property type="molecule type" value="Genomic_DNA"/>
</dbReference>
<dbReference type="PANTHER" id="PTHR32432">
    <property type="entry name" value="CELL DIVISION PROTEIN FTSA-RELATED"/>
    <property type="match status" value="1"/>
</dbReference>
<protein>
    <submittedName>
        <fullName evidence="1">Type IV pilus biogenesis protein PilM</fullName>
    </submittedName>
</protein>
<gene>
    <name evidence="1" type="primary">pilM</name>
    <name evidence="1" type="ORF">ACFO3D_00480</name>
</gene>
<comment type="caution">
    <text evidence="1">The sequence shown here is derived from an EMBL/GenBank/DDBJ whole genome shotgun (WGS) entry which is preliminary data.</text>
</comment>
<dbReference type="RefSeq" id="WP_390292607.1">
    <property type="nucleotide sequence ID" value="NZ_JBHSFU010000001.1"/>
</dbReference>